<protein>
    <submittedName>
        <fullName evidence="1">Uncharacterized protein</fullName>
    </submittedName>
</protein>
<gene>
    <name evidence="1" type="ORF">UT24_C0021G0008</name>
</gene>
<evidence type="ECO:0000313" key="2">
    <source>
        <dbReference type="Proteomes" id="UP000033881"/>
    </source>
</evidence>
<organism evidence="1 2">
    <name type="scientific">Candidatus Woesebacteria bacterium GW2011_GWB1_39_12</name>
    <dbReference type="NCBI Taxonomy" id="1618574"/>
    <lineage>
        <taxon>Bacteria</taxon>
        <taxon>Candidatus Woeseibacteriota</taxon>
    </lineage>
</organism>
<name>A0A0G0PP38_9BACT</name>
<proteinExistence type="predicted"/>
<dbReference type="SUPFAM" id="SSF49899">
    <property type="entry name" value="Concanavalin A-like lectins/glucanases"/>
    <property type="match status" value="1"/>
</dbReference>
<accession>A0A0G0PP38</accession>
<dbReference type="EMBL" id="LBWB01000021">
    <property type="protein sequence ID" value="KKQ99919.1"/>
    <property type="molecule type" value="Genomic_DNA"/>
</dbReference>
<dbReference type="AlphaFoldDB" id="A0A0G0PP38"/>
<dbReference type="Proteomes" id="UP000033881">
    <property type="component" value="Unassembled WGS sequence"/>
</dbReference>
<dbReference type="STRING" id="1618574.UT24_C0021G0008"/>
<comment type="caution">
    <text evidence="1">The sequence shown here is derived from an EMBL/GenBank/DDBJ whole genome shotgun (WGS) entry which is preliminary data.</text>
</comment>
<dbReference type="InterPro" id="IPR013320">
    <property type="entry name" value="ConA-like_dom_sf"/>
</dbReference>
<reference evidence="1 2" key="1">
    <citation type="journal article" date="2015" name="Nature">
        <title>rRNA introns, odd ribosomes, and small enigmatic genomes across a large radiation of phyla.</title>
        <authorList>
            <person name="Brown C.T."/>
            <person name="Hug L.A."/>
            <person name="Thomas B.C."/>
            <person name="Sharon I."/>
            <person name="Castelle C.J."/>
            <person name="Singh A."/>
            <person name="Wilkins M.J."/>
            <person name="Williams K.H."/>
            <person name="Banfield J.F."/>
        </authorList>
    </citation>
    <scope>NUCLEOTIDE SEQUENCE [LARGE SCALE GENOMIC DNA]</scope>
</reference>
<evidence type="ECO:0000313" key="1">
    <source>
        <dbReference type="EMBL" id="KKQ99919.1"/>
    </source>
</evidence>
<sequence>MKKIILIWIFVITIISYSAIAVNYVPQFEGNYVAINISSTIGAITHIAFRNSTTQPWNLTNITINTSMTSGAGNITNSTQYVPILVSKNITQYGNGTLIRVDAIKDANARIEVWYIFVPNNDKKLTFIKTMAHRQNSPETLTNQNTYFTCASNCITTGPYWNNKTVMGGDIKGLNFQIAASNNDLNLSVFASIANYTTFTSSGTTDTISVNWDSTIDGGIDYWRYIITPVAYGDNDAKYSYPFEYDHNLTTPELIGLYPNWFYRDDGTVLRSWHSSFLDRYWRYARFGADEWTTAGFTEGYLSNFRNYGNIEHLVYGMLITDVMTEYRLQYFDGTLNGGDYGMQRLNHAWEIFDITGFNLYKNTAVNSTIHYYNDLTPTNLGGNSTGCTGKVWIDGVGRFSAFIRSATDTNANMSSLVKERVLNETLCQLQGLPYGSFDVDGKKIHGWYPVTQTWAATNDTSNNDRWYWIRGEGWIHQGWRPIAEAMTLNQTMFNNSDFFVSASVNLTKTLINYINPDGSSYQTLNQTSYVKQTNNIMWVPGMVDTILTNNLSRSLVLQPSLDIICWSESNTVPTTGSICAANNNAIETWKCGQSYNNGAFPEATQKLGIKDIVGRVKKNSQLSFNKTTLICGVPGEDYTDIAGNSLGSSKNLLLFNLSPKTEFTVEGNKSDVRFRIYVVPTIDYNISLFTGSNQYISSTYSRSDASGLLQFKANITNLTRINLTGQGTSKGYSIFNNDETFFIELYPTTQIDAGIVFDIHANSSYQINNISLIINSTLNQTVYLSYLKSQQKHILFRIGFEQEFMTDYPIRELPLINNMTWINDPAICPVGNGCIRSWNQTSKLIYAPPPNLSGQTKNIWANLTGGAISMVFIPQTNYKDSSLNFNQFWLKSNTGPTQRQVMSRWSNSLEGFYWFVNGTSTDTGTLDRDTATTNKTLFYQVRWCNDGSGYKSEIWIDGLKHGTTAGVLANMTNDTLDNIAIGSSEIDSWGANEIIDEFVIWDHCLTDKEMQDNYYAFKYGDIYNTDVNISILIDNVTAYTISAQSYSYIPSIITSSSITLGEIVEQIQAKITLAKNGIIRFMKGKIVFRKNG</sequence>